<evidence type="ECO:0000313" key="10">
    <source>
        <dbReference type="WBParaSite" id="maker-uti_cns_0002365-snap-gene-0.3-mRNA-1"/>
    </source>
</evidence>
<feature type="compositionally biased region" description="Low complexity" evidence="5">
    <location>
        <begin position="1358"/>
        <end position="1374"/>
    </location>
</feature>
<dbReference type="Gene3D" id="1.20.1070.10">
    <property type="entry name" value="Rhodopsin 7-helix transmembrane proteins"/>
    <property type="match status" value="1"/>
</dbReference>
<dbReference type="GO" id="GO:0004930">
    <property type="term" value="F:G protein-coupled receptor activity"/>
    <property type="evidence" value="ECO:0007669"/>
    <property type="project" value="InterPro"/>
</dbReference>
<keyword evidence="3 6" id="KW-1133">Transmembrane helix</keyword>
<dbReference type="SUPFAM" id="SSF46689">
    <property type="entry name" value="Homeodomain-like"/>
    <property type="match status" value="1"/>
</dbReference>
<feature type="transmembrane region" description="Helical" evidence="6">
    <location>
        <begin position="274"/>
        <end position="296"/>
    </location>
</feature>
<dbReference type="CDD" id="cd00637">
    <property type="entry name" value="7tm_classA_rhodopsin-like"/>
    <property type="match status" value="1"/>
</dbReference>
<dbReference type="PROSITE" id="PS50830">
    <property type="entry name" value="TNASE_3"/>
    <property type="match status" value="1"/>
</dbReference>
<feature type="region of interest" description="Disordered" evidence="5">
    <location>
        <begin position="1287"/>
        <end position="1308"/>
    </location>
</feature>
<dbReference type="PRINTS" id="PR00237">
    <property type="entry name" value="GPCRRHODOPSN"/>
</dbReference>
<feature type="region of interest" description="Disordered" evidence="5">
    <location>
        <begin position="860"/>
        <end position="895"/>
    </location>
</feature>
<feature type="transmembrane region" description="Helical" evidence="6">
    <location>
        <begin position="357"/>
        <end position="383"/>
    </location>
</feature>
<reference evidence="10" key="1">
    <citation type="submission" date="2016-11" db="UniProtKB">
        <authorList>
            <consortium name="WormBaseParasite"/>
        </authorList>
    </citation>
    <scope>IDENTIFICATION</scope>
</reference>
<keyword evidence="4 6" id="KW-0472">Membrane</keyword>
<name>A0A1I8GL13_9PLAT</name>
<accession>A0A1I8GL13</accession>
<feature type="transmembrane region" description="Helical" evidence="6">
    <location>
        <begin position="317"/>
        <end position="337"/>
    </location>
</feature>
<dbReference type="InterPro" id="IPR018000">
    <property type="entry name" value="Neurotransmitter_ion_chnl_CS"/>
</dbReference>
<feature type="region of interest" description="Disordered" evidence="5">
    <location>
        <begin position="1346"/>
        <end position="1374"/>
    </location>
</feature>
<dbReference type="InterPro" id="IPR036734">
    <property type="entry name" value="Neur_chan_lig-bd_sf"/>
</dbReference>
<feature type="compositionally biased region" description="Polar residues" evidence="5">
    <location>
        <begin position="158"/>
        <end position="172"/>
    </location>
</feature>
<feature type="region of interest" description="Disordered" evidence="5">
    <location>
        <begin position="737"/>
        <end position="763"/>
    </location>
</feature>
<dbReference type="InterPro" id="IPR009057">
    <property type="entry name" value="Homeodomain-like_sf"/>
</dbReference>
<protein>
    <submittedName>
        <fullName evidence="10">G_PROTEIN_RECEP_F1_2 domain-containing protein</fullName>
    </submittedName>
</protein>
<evidence type="ECO:0000259" key="8">
    <source>
        <dbReference type="PROSITE" id="PS50830"/>
    </source>
</evidence>
<comment type="subcellular location">
    <subcellularLocation>
        <location evidence="1">Membrane</location>
        <topology evidence="1">Multi-pass membrane protein</topology>
    </subcellularLocation>
</comment>
<dbReference type="SUPFAM" id="SSF63712">
    <property type="entry name" value="Nicotinic receptor ligand binding domain-like"/>
    <property type="match status" value="1"/>
</dbReference>
<keyword evidence="2 6" id="KW-0812">Transmembrane</keyword>
<evidence type="ECO:0000256" key="5">
    <source>
        <dbReference type="SAM" id="MobiDB-lite"/>
    </source>
</evidence>
<feature type="domain" description="TNase-like" evidence="8">
    <location>
        <begin position="554"/>
        <end position="678"/>
    </location>
</feature>
<dbReference type="PROSITE" id="PS00236">
    <property type="entry name" value="NEUROTR_ION_CHANNEL"/>
    <property type="match status" value="1"/>
</dbReference>
<dbReference type="PROSITE" id="PS50262">
    <property type="entry name" value="G_PROTEIN_RECEP_F1_2"/>
    <property type="match status" value="1"/>
</dbReference>
<dbReference type="WBParaSite" id="maker-uti_cns_0002365-snap-gene-0.3-mRNA-1">
    <property type="protein sequence ID" value="maker-uti_cns_0002365-snap-gene-0.3-mRNA-1"/>
    <property type="gene ID" value="maker-uti_cns_0002365-snap-gene-0.3"/>
</dbReference>
<dbReference type="InterPro" id="IPR035437">
    <property type="entry name" value="SNase_OB-fold_sf"/>
</dbReference>
<feature type="region of interest" description="Disordered" evidence="5">
    <location>
        <begin position="154"/>
        <end position="174"/>
    </location>
</feature>
<feature type="transmembrane region" description="Helical" evidence="6">
    <location>
        <begin position="1435"/>
        <end position="1460"/>
    </location>
</feature>
<sequence length="1918" mass="209971">SFCNDSLDADVEGGAQQTSVRRIDLLFETKGSPGKPAAASQVLASVWNQTAEVDELLTSRALYRRAGLPRPSDLLRRRRLQLAGHLIRAESYCPQPVQEVLLLTLQAPYRRGQARTRRYVDCLLADAGAPDTAGGAAFVRAPSHEARPAALESLGMSHPSSTPDPGSPNDSFATPLDTTVAVDPGCQLLNSPGWRISALVFLVLLAGIGTTGNVTILILLARFKTLQNGINACVGNIAVCDLLVCVLILPLVFAQRFAGSRLLGDDVCLASGCALFVCVGVANSSFALIGLNRYAFVLHQAAYHRCLEGAGHVIIRLIANWTLWLALSGVVFSQRAFKYVPDSYLCFFGDDGESNMALALAVMLLMVTTPSAVAGFCYGRVLAHVVASRRRIQDLVAGARQIAEQRKLIRSLSSVMLNYVLFNLLWLPYFCHVTFIRFITERQPIALHNFMVWLALCSCSVKPLLQLTLNAEFRRKVQVLGSGCTSRGRNSSGPARPTKSNRRLNYFSSAVQLRPLLLLLLLLATEVELCKSSGRKKITRKKAKSAVDCATAEKYLCGSVASIHDADSLRVRTDGDLTTSTTRIRLAQIDAPELDQEFGADALSALVRRLPVGSRVCVVSPGLDRYGRVLGFVCHGNSDINRWLVAGGLAWCYRGRCCPEYRAEQAEAKRSGRGLWGRAVPPVEPWVHRQRRREQRKNNKGRRPKGAAAQQGRDFLRGVAVSLMNTPDKWAKLRFGQGRQAGSQARSSSSAPLQSPDGMQRPLSLSLPQLTRSQASTLAMQLSGGSNLATLLILVAVTAWEWKPSGLLNWRQLPASALGKSLHGSLRHGLGQAFNSSCTASVLEYSCGYSLKQALKKMEDSEDSYLEEEPGYEDESESDFEEEAPAQQRQPVSNHDRQRLLSAYQKGEDFILLASQLGIKRTTAYSIVRSGRVEKLSCGGAKNVKWDGEMQEYLCAIVEQNPLLTLKEMNTMLRQAFPEKQHVSEKTLSIKLDGALFTTKLARDLPAERNSPRVVAAREQFAQWMCSPEASDTEKIFIDEFGFNTWMRRSYGRSLRGQRVYRQVSGQKGQRITVCLAVSPAAGIVHFQSYDSGMTKERFGEFLTITIANFHSVFPDSSISVVIDNVSSHNDAESYEVEDAVEVRRLPPYSPFLTPVENAISCWKAALKRRLSAIQDSFIRPTEQQLAGRSLAAYRRDILLREVDGTADCITPEKIFFEALYMESGLIRGRFAFGSLFDVLHSSFLFFRQFPQKLGIIQNAWIGQFCSVNTALKIVVRIQRSKKTNFFRSQMTSHGRQQQKKIDYSSEVAQQQHEGYRSGLAGGAGASGVAEATVIIVAGDSAGELATASRQRRGSGGSRRSTSSPSDPSEDAVAAGPEAAAAAVAAGHGQQPSWLRQCTGLTMKAISLLLLLAGYVTLLYCGHRLARAAQLLERLTWPVISVLACLPAVLILLSCLLIGASRRCEGDGKLRVSQATAVPDNLSMAIRDLYLQFLFPLLVCGNSMLKATDLNMQQKREASNESIALGGAANDSLLPADAASRSSRLGFTIRGRRASAALAASSLAAGLLVLAYAVHRRNLAGRNPARNGGKSQRKLISFKEEGDFGDWLVAPVNDAGGSSGSDGLDEFEPLLLLLLGLLSMAAASTTVSSTASPTNSSSLQSQVLTRLATSLLAPPYNSQVRPDLDKRLPVIVNISIYIIEVTATNEVNMDFSASMYFRRIWYDDRLKYSSSLTDVLSIGFMVDRVWQPDIYFLNEKSGLFHTVTVPNILLQVSPDGLVILSTKYTLSLSCQFQLELYPMDSQVCSIEFGSYGYRTSDIILRWNNAAAAVLSDVAKSLPEYDVVKTVLHDCTTGYELTGRYTCLRVSFHMHRKFNYYLIQHSGGGAVLGVLLDRPSRHAGQNYLSLLTVLTITTQSSSV</sequence>
<dbReference type="Gene3D" id="3.30.420.10">
    <property type="entry name" value="Ribonuclease H-like superfamily/Ribonuclease H"/>
    <property type="match status" value="1"/>
</dbReference>
<evidence type="ECO:0000256" key="3">
    <source>
        <dbReference type="ARBA" id="ARBA00022989"/>
    </source>
</evidence>
<evidence type="ECO:0000256" key="6">
    <source>
        <dbReference type="SAM" id="Phobius"/>
    </source>
</evidence>
<dbReference type="SMART" id="SM00318">
    <property type="entry name" value="SNc"/>
    <property type="match status" value="1"/>
</dbReference>
<dbReference type="GO" id="GO:0003676">
    <property type="term" value="F:nucleic acid binding"/>
    <property type="evidence" value="ECO:0007669"/>
    <property type="project" value="InterPro"/>
</dbReference>
<dbReference type="SUPFAM" id="SSF50199">
    <property type="entry name" value="Staphylococcal nuclease"/>
    <property type="match status" value="1"/>
</dbReference>
<feature type="compositionally biased region" description="Polar residues" evidence="5">
    <location>
        <begin position="1287"/>
        <end position="1296"/>
    </location>
</feature>
<dbReference type="InterPro" id="IPR006201">
    <property type="entry name" value="Neur_channel"/>
</dbReference>
<feature type="transmembrane region" description="Helical" evidence="6">
    <location>
        <begin position="1405"/>
        <end position="1423"/>
    </location>
</feature>
<dbReference type="Gene3D" id="2.40.50.90">
    <property type="match status" value="1"/>
</dbReference>
<evidence type="ECO:0000259" key="7">
    <source>
        <dbReference type="PROSITE" id="PS50262"/>
    </source>
</evidence>
<dbReference type="Pfam" id="PF13358">
    <property type="entry name" value="DDE_3"/>
    <property type="match status" value="1"/>
</dbReference>
<dbReference type="PANTHER" id="PTHR18945">
    <property type="entry name" value="NEUROTRANSMITTER GATED ION CHANNEL"/>
    <property type="match status" value="1"/>
</dbReference>
<feature type="transmembrane region" description="Helical" evidence="6">
    <location>
        <begin position="233"/>
        <end position="254"/>
    </location>
</feature>
<dbReference type="Pfam" id="PF00001">
    <property type="entry name" value="7tm_1"/>
    <property type="match status" value="1"/>
</dbReference>
<dbReference type="InterPro" id="IPR016071">
    <property type="entry name" value="Staphylococal_nuclease_OB-fold"/>
</dbReference>
<organism evidence="9 10">
    <name type="scientific">Macrostomum lignano</name>
    <dbReference type="NCBI Taxonomy" id="282301"/>
    <lineage>
        <taxon>Eukaryota</taxon>
        <taxon>Metazoa</taxon>
        <taxon>Spiralia</taxon>
        <taxon>Lophotrochozoa</taxon>
        <taxon>Platyhelminthes</taxon>
        <taxon>Rhabditophora</taxon>
        <taxon>Macrostomorpha</taxon>
        <taxon>Macrostomida</taxon>
        <taxon>Macrostomidae</taxon>
        <taxon>Macrostomum</taxon>
    </lineage>
</organism>
<dbReference type="Pfam" id="PF02931">
    <property type="entry name" value="Neur_chan_LBD"/>
    <property type="match status" value="1"/>
</dbReference>
<dbReference type="InterPro" id="IPR006202">
    <property type="entry name" value="Neur_chan_lig-bd"/>
</dbReference>
<dbReference type="CDD" id="cd18987">
    <property type="entry name" value="LGIC_ECD_anion"/>
    <property type="match status" value="1"/>
</dbReference>
<feature type="compositionally biased region" description="Basic residues" evidence="5">
    <location>
        <begin position="688"/>
        <end position="705"/>
    </location>
</feature>
<feature type="transmembrane region" description="Helical" evidence="6">
    <location>
        <begin position="416"/>
        <end position="439"/>
    </location>
</feature>
<dbReference type="Gene3D" id="2.70.170.10">
    <property type="entry name" value="Neurotransmitter-gated ion-channel ligand-binding domain"/>
    <property type="match status" value="1"/>
</dbReference>
<feature type="compositionally biased region" description="Acidic residues" evidence="5">
    <location>
        <begin position="860"/>
        <end position="884"/>
    </location>
</feature>
<proteinExistence type="predicted"/>
<dbReference type="GO" id="GO:0005230">
    <property type="term" value="F:extracellular ligand-gated monoatomic ion channel activity"/>
    <property type="evidence" value="ECO:0007669"/>
    <property type="project" value="InterPro"/>
</dbReference>
<dbReference type="SUPFAM" id="SSF81321">
    <property type="entry name" value="Family A G protein-coupled receptor-like"/>
    <property type="match status" value="1"/>
</dbReference>
<dbReference type="InterPro" id="IPR038717">
    <property type="entry name" value="Tc1-like_DDE_dom"/>
</dbReference>
<dbReference type="InterPro" id="IPR017452">
    <property type="entry name" value="GPCR_Rhodpsn_7TM"/>
</dbReference>
<feature type="transmembrane region" description="Helical" evidence="6">
    <location>
        <begin position="196"/>
        <end position="221"/>
    </location>
</feature>
<feature type="compositionally biased region" description="Low complexity" evidence="5">
    <location>
        <begin position="737"/>
        <end position="751"/>
    </location>
</feature>
<dbReference type="InterPro" id="IPR036397">
    <property type="entry name" value="RNaseH_sf"/>
</dbReference>
<dbReference type="Proteomes" id="UP000095280">
    <property type="component" value="Unplaced"/>
</dbReference>
<evidence type="ECO:0000256" key="2">
    <source>
        <dbReference type="ARBA" id="ARBA00022692"/>
    </source>
</evidence>
<dbReference type="InterPro" id="IPR000276">
    <property type="entry name" value="GPCR_Rhodpsn"/>
</dbReference>
<feature type="domain" description="G-protein coupled receptors family 1 profile" evidence="7">
    <location>
        <begin position="212"/>
        <end position="466"/>
    </location>
</feature>
<evidence type="ECO:0000313" key="9">
    <source>
        <dbReference type="Proteomes" id="UP000095280"/>
    </source>
</evidence>
<evidence type="ECO:0000256" key="4">
    <source>
        <dbReference type="ARBA" id="ARBA00023136"/>
    </source>
</evidence>
<dbReference type="Pfam" id="PF00565">
    <property type="entry name" value="SNase"/>
    <property type="match status" value="1"/>
</dbReference>
<keyword evidence="9" id="KW-1185">Reference proteome</keyword>
<dbReference type="GO" id="GO:0016020">
    <property type="term" value="C:membrane"/>
    <property type="evidence" value="ECO:0007669"/>
    <property type="project" value="UniProtKB-SubCell"/>
</dbReference>
<feature type="transmembrane region" description="Helical" evidence="6">
    <location>
        <begin position="1554"/>
        <end position="1574"/>
    </location>
</feature>
<feature type="region of interest" description="Disordered" evidence="5">
    <location>
        <begin position="686"/>
        <end position="709"/>
    </location>
</feature>
<evidence type="ECO:0000256" key="1">
    <source>
        <dbReference type="ARBA" id="ARBA00004141"/>
    </source>
</evidence>